<evidence type="ECO:0000313" key="3">
    <source>
        <dbReference type="Proteomes" id="UP001595616"/>
    </source>
</evidence>
<accession>A0ABV7YWN8</accession>
<dbReference type="EMBL" id="JBHRYQ010000001">
    <property type="protein sequence ID" value="MFC3810730.1"/>
    <property type="molecule type" value="Genomic_DNA"/>
</dbReference>
<dbReference type="SUPFAM" id="SSF109854">
    <property type="entry name" value="DinB/YfiT-like putative metalloenzymes"/>
    <property type="match status" value="1"/>
</dbReference>
<comment type="caution">
    <text evidence="2">The sequence shown here is derived from an EMBL/GenBank/DDBJ whole genome shotgun (WGS) entry which is preliminary data.</text>
</comment>
<dbReference type="Pfam" id="PF12867">
    <property type="entry name" value="DinB_2"/>
    <property type="match status" value="1"/>
</dbReference>
<dbReference type="RefSeq" id="WP_379837099.1">
    <property type="nucleotide sequence ID" value="NZ_JBHRYQ010000001.1"/>
</dbReference>
<reference evidence="3" key="1">
    <citation type="journal article" date="2019" name="Int. J. Syst. Evol. Microbiol.">
        <title>The Global Catalogue of Microorganisms (GCM) 10K type strain sequencing project: providing services to taxonomists for standard genome sequencing and annotation.</title>
        <authorList>
            <consortium name="The Broad Institute Genomics Platform"/>
            <consortium name="The Broad Institute Genome Sequencing Center for Infectious Disease"/>
            <person name="Wu L."/>
            <person name="Ma J."/>
        </authorList>
    </citation>
    <scope>NUCLEOTIDE SEQUENCE [LARGE SCALE GENOMIC DNA]</scope>
    <source>
        <strain evidence="3">CECT 7956</strain>
    </source>
</reference>
<feature type="domain" description="DinB-like" evidence="1">
    <location>
        <begin position="10"/>
        <end position="165"/>
    </location>
</feature>
<dbReference type="Proteomes" id="UP001595616">
    <property type="component" value="Unassembled WGS sequence"/>
</dbReference>
<protein>
    <submittedName>
        <fullName evidence="2">DinB family protein</fullName>
    </submittedName>
</protein>
<organism evidence="2 3">
    <name type="scientific">Lacihabitans lacunae</name>
    <dbReference type="NCBI Taxonomy" id="1028214"/>
    <lineage>
        <taxon>Bacteria</taxon>
        <taxon>Pseudomonadati</taxon>
        <taxon>Bacteroidota</taxon>
        <taxon>Cytophagia</taxon>
        <taxon>Cytophagales</taxon>
        <taxon>Leadbetterellaceae</taxon>
        <taxon>Lacihabitans</taxon>
    </lineage>
</organism>
<sequence length="173" mass="20083">MELHQIQKDLHRVFTDLYQSLDSYSDSDFLSKKDESTWSLGQMYEHISSASKKFFLANVQRCIDQRKGQDGGEMTEYGIGMYKLGSFPDMKIKIPKVFGEPEIIPQAKEQYKIEIKEILQGVDAMTAQVELASETYKVAHPVLGYLNAKEWFQNLEMHTRHHLKQKAELESYL</sequence>
<dbReference type="InterPro" id="IPR024775">
    <property type="entry name" value="DinB-like"/>
</dbReference>
<evidence type="ECO:0000259" key="1">
    <source>
        <dbReference type="Pfam" id="PF12867"/>
    </source>
</evidence>
<gene>
    <name evidence="2" type="ORF">ACFOOI_08695</name>
</gene>
<evidence type="ECO:0000313" key="2">
    <source>
        <dbReference type="EMBL" id="MFC3810730.1"/>
    </source>
</evidence>
<dbReference type="Gene3D" id="1.20.120.450">
    <property type="entry name" value="dinb family like domain"/>
    <property type="match status" value="1"/>
</dbReference>
<keyword evidence="3" id="KW-1185">Reference proteome</keyword>
<name>A0ABV7YWN8_9BACT</name>
<proteinExistence type="predicted"/>
<dbReference type="InterPro" id="IPR034660">
    <property type="entry name" value="DinB/YfiT-like"/>
</dbReference>